<reference evidence="2 3" key="1">
    <citation type="submission" date="2017-01" db="EMBL/GenBank/DDBJ databases">
        <title>Bacillus cereus isolates.</title>
        <authorList>
            <person name="Beno S.M."/>
        </authorList>
    </citation>
    <scope>NUCLEOTIDE SEQUENCE [LARGE SCALE GENOMIC DNA]</scope>
    <source>
        <strain evidence="2 3">FSL K6-1030</strain>
    </source>
</reference>
<dbReference type="EMBL" id="MUAU01000045">
    <property type="protein sequence ID" value="OOR74191.1"/>
    <property type="molecule type" value="Genomic_DNA"/>
</dbReference>
<gene>
    <name evidence="2" type="ORF">BLX06_15445</name>
    <name evidence="1" type="ORF">NPM19_24715</name>
</gene>
<organism evidence="2 3">
    <name type="scientific">Bacillus cereus</name>
    <dbReference type="NCBI Taxonomy" id="1396"/>
    <lineage>
        <taxon>Bacteria</taxon>
        <taxon>Bacillati</taxon>
        <taxon>Bacillota</taxon>
        <taxon>Bacilli</taxon>
        <taxon>Bacillales</taxon>
        <taxon>Bacillaceae</taxon>
        <taxon>Bacillus</taxon>
        <taxon>Bacillus cereus group</taxon>
    </lineage>
</organism>
<comment type="caution">
    <text evidence="2">The sequence shown here is derived from an EMBL/GenBank/DDBJ whole genome shotgun (WGS) entry which is preliminary data.</text>
</comment>
<evidence type="ECO:0000313" key="1">
    <source>
        <dbReference type="EMBL" id="MCQ6287849.1"/>
    </source>
</evidence>
<dbReference type="EMBL" id="JANHEB010000050">
    <property type="protein sequence ID" value="MCQ6287849.1"/>
    <property type="molecule type" value="Genomic_DNA"/>
</dbReference>
<protein>
    <submittedName>
        <fullName evidence="2">Uncharacterized protein</fullName>
    </submittedName>
</protein>
<dbReference type="Proteomes" id="UP001204643">
    <property type="component" value="Unassembled WGS sequence"/>
</dbReference>
<sequence>MTITIHVRCELSKKVGFNDKDHLVHFLNYLFRTDKKQKWTNELTTNNVFLMKKPNELYVISFPSSMEERLQLRDKMYKLVSGIVEDNHLGILKNDIMYLDVHDKETGDNCEHLLHARQVEELLSDVIETEKNGTENVFSVAHLDQKDSIYHVHTVILSEDKE</sequence>
<name>A0A9X6GFF5_BACCE</name>
<proteinExistence type="predicted"/>
<dbReference type="RefSeq" id="WP_078186802.1">
    <property type="nucleotide sequence ID" value="NZ_JANHDY010000032.1"/>
</dbReference>
<dbReference type="AlphaFoldDB" id="A0A9X6GFF5"/>
<evidence type="ECO:0000313" key="2">
    <source>
        <dbReference type="EMBL" id="OOR74191.1"/>
    </source>
</evidence>
<reference evidence="1" key="2">
    <citation type="submission" date="2022-07" db="EMBL/GenBank/DDBJ databases">
        <title>Identification and characterization of Bacillus thuringiensis and other Bacillus cereus group isolates from spinach by whole genome sequencing.</title>
        <authorList>
            <person name="Zao X."/>
            <person name="Zervas A."/>
            <person name="Hendriks M."/>
            <person name="Rajkovic A."/>
            <person name="Van Overbeek L."/>
            <person name="Hendriksen N.B."/>
            <person name="Uyttendaele M."/>
        </authorList>
    </citation>
    <scope>NUCLEOTIDE SEQUENCE</scope>
    <source>
        <strain evidence="1">781001F-1</strain>
    </source>
</reference>
<accession>A0A9X6GFF5</accession>
<evidence type="ECO:0000313" key="3">
    <source>
        <dbReference type="Proteomes" id="UP000190641"/>
    </source>
</evidence>
<dbReference type="Proteomes" id="UP000190641">
    <property type="component" value="Unassembled WGS sequence"/>
</dbReference>